<evidence type="ECO:0000256" key="7">
    <source>
        <dbReference type="ARBA" id="ARBA00022927"/>
    </source>
</evidence>
<evidence type="ECO:0000256" key="5">
    <source>
        <dbReference type="ARBA" id="ARBA00022692"/>
    </source>
</evidence>
<evidence type="ECO:0000256" key="1">
    <source>
        <dbReference type="ARBA" id="ARBA00004429"/>
    </source>
</evidence>
<dbReference type="CDD" id="cd06261">
    <property type="entry name" value="TM_PBP2"/>
    <property type="match status" value="1"/>
</dbReference>
<proteinExistence type="inferred from homology"/>
<evidence type="ECO:0000256" key="11">
    <source>
        <dbReference type="ARBA" id="ARBA00072251"/>
    </source>
</evidence>
<dbReference type="GO" id="GO:0005886">
    <property type="term" value="C:plasma membrane"/>
    <property type="evidence" value="ECO:0007669"/>
    <property type="project" value="UniProtKB-SubCell"/>
</dbReference>
<name>A0A068VQ26_PROFF</name>
<evidence type="ECO:0000256" key="6">
    <source>
        <dbReference type="ARBA" id="ARBA00022856"/>
    </source>
</evidence>
<dbReference type="InterPro" id="IPR050366">
    <property type="entry name" value="BP-dependent_transpt_permease"/>
</dbReference>
<feature type="transmembrane region" description="Helical" evidence="12">
    <location>
        <begin position="157"/>
        <end position="178"/>
    </location>
</feature>
<accession>A0A068VQ26</accession>
<keyword evidence="5 12" id="KW-0812">Transmembrane</keyword>
<evidence type="ECO:0000256" key="10">
    <source>
        <dbReference type="ARBA" id="ARBA00024202"/>
    </source>
</evidence>
<dbReference type="AlphaFoldDB" id="A0A068VQ26"/>
<evidence type="ECO:0000256" key="2">
    <source>
        <dbReference type="ARBA" id="ARBA00022448"/>
    </source>
</evidence>
<feature type="transmembrane region" description="Helical" evidence="12">
    <location>
        <begin position="128"/>
        <end position="150"/>
    </location>
</feature>
<dbReference type="GO" id="GO:0015031">
    <property type="term" value="P:protein transport"/>
    <property type="evidence" value="ECO:0007669"/>
    <property type="project" value="UniProtKB-KW"/>
</dbReference>
<evidence type="ECO:0000256" key="12">
    <source>
        <dbReference type="RuleBase" id="RU363032"/>
    </source>
</evidence>
<feature type="transmembrane region" description="Helical" evidence="12">
    <location>
        <begin position="184"/>
        <end position="205"/>
    </location>
</feature>
<feature type="transmembrane region" description="Helical" evidence="12">
    <location>
        <begin position="48"/>
        <end position="68"/>
    </location>
</feature>
<organism evidence="14">
    <name type="scientific">Propionibacterium freudenreichii subsp. freudenreichii</name>
    <dbReference type="NCBI Taxonomy" id="66712"/>
    <lineage>
        <taxon>Bacteria</taxon>
        <taxon>Bacillati</taxon>
        <taxon>Actinomycetota</taxon>
        <taxon>Actinomycetes</taxon>
        <taxon>Propionibacteriales</taxon>
        <taxon>Propionibacteriaceae</taxon>
        <taxon>Propionibacterium</taxon>
    </lineage>
</organism>
<dbReference type="PROSITE" id="PS50928">
    <property type="entry name" value="ABC_TM1"/>
    <property type="match status" value="1"/>
</dbReference>
<comment type="similarity">
    <text evidence="10">Belongs to the binding-protein-dependent transport system permease family. OppBC subfamily.</text>
</comment>
<feature type="domain" description="ABC transmembrane type-1" evidence="13">
    <location>
        <begin position="126"/>
        <end position="311"/>
    </location>
</feature>
<dbReference type="GO" id="GO:0015833">
    <property type="term" value="P:peptide transport"/>
    <property type="evidence" value="ECO:0007669"/>
    <property type="project" value="UniProtKB-KW"/>
</dbReference>
<evidence type="ECO:0000256" key="9">
    <source>
        <dbReference type="ARBA" id="ARBA00023136"/>
    </source>
</evidence>
<evidence type="ECO:0000256" key="3">
    <source>
        <dbReference type="ARBA" id="ARBA00022475"/>
    </source>
</evidence>
<evidence type="ECO:0000256" key="8">
    <source>
        <dbReference type="ARBA" id="ARBA00022989"/>
    </source>
</evidence>
<comment type="subcellular location">
    <subcellularLocation>
        <location evidence="1">Cell inner membrane</location>
        <topology evidence="1">Multi-pass membrane protein</topology>
    </subcellularLocation>
    <subcellularLocation>
        <location evidence="12">Cell membrane</location>
        <topology evidence="12">Multi-pass membrane protein</topology>
    </subcellularLocation>
</comment>
<feature type="transmembrane region" description="Helical" evidence="12">
    <location>
        <begin position="291"/>
        <end position="310"/>
    </location>
</feature>
<gene>
    <name evidence="14" type="primary">oppC</name>
    <name evidence="14" type="ORF">PFCIRM138_08950</name>
</gene>
<keyword evidence="7" id="KW-0653">Protein transport</keyword>
<dbReference type="EMBL" id="LM676379">
    <property type="protein sequence ID" value="CEP25631.1"/>
    <property type="molecule type" value="Genomic_DNA"/>
</dbReference>
<keyword evidence="4" id="KW-0997">Cell inner membrane</keyword>
<dbReference type="RefSeq" id="WP_013160514.1">
    <property type="nucleotide sequence ID" value="NZ_HG975455.1"/>
</dbReference>
<dbReference type="SUPFAM" id="SSF161098">
    <property type="entry name" value="MetI-like"/>
    <property type="match status" value="1"/>
</dbReference>
<dbReference type="GO" id="GO:0055085">
    <property type="term" value="P:transmembrane transport"/>
    <property type="evidence" value="ECO:0007669"/>
    <property type="project" value="InterPro"/>
</dbReference>
<dbReference type="Pfam" id="PF12911">
    <property type="entry name" value="OppC_N"/>
    <property type="match status" value="1"/>
</dbReference>
<evidence type="ECO:0000259" key="13">
    <source>
        <dbReference type="PROSITE" id="PS50928"/>
    </source>
</evidence>
<keyword evidence="8 12" id="KW-1133">Transmembrane helix</keyword>
<dbReference type="Pfam" id="PF00528">
    <property type="entry name" value="BPD_transp_1"/>
    <property type="match status" value="1"/>
</dbReference>
<protein>
    <recommendedName>
        <fullName evidence="11">Oligopeptide transport system permease protein OppC</fullName>
    </recommendedName>
</protein>
<dbReference type="PANTHER" id="PTHR43386">
    <property type="entry name" value="OLIGOPEPTIDE TRANSPORT SYSTEM PERMEASE PROTEIN APPC"/>
    <property type="match status" value="1"/>
</dbReference>
<keyword evidence="2 12" id="KW-0813">Transport</keyword>
<keyword evidence="6" id="KW-0571">Peptide transport</keyword>
<keyword evidence="9 12" id="KW-0472">Membrane</keyword>
<reference evidence="14" key="1">
    <citation type="submission" date="2014-08" db="EMBL/GenBank/DDBJ databases">
        <authorList>
            <person name="Falentin Helene"/>
        </authorList>
    </citation>
    <scope>NUCLEOTIDE SEQUENCE</scope>
</reference>
<keyword evidence="3" id="KW-1003">Cell membrane</keyword>
<dbReference type="Gene3D" id="1.10.3720.10">
    <property type="entry name" value="MetI-like"/>
    <property type="match status" value="1"/>
</dbReference>
<dbReference type="InterPro" id="IPR035906">
    <property type="entry name" value="MetI-like_sf"/>
</dbReference>
<dbReference type="PANTHER" id="PTHR43386:SF2">
    <property type="entry name" value="OLIGOPEPTIDE TRANSPORT SYSTEM PERMEASE PROTEIN OPPC"/>
    <property type="match status" value="1"/>
</dbReference>
<sequence length="328" mass="35213">MSQTPDQLVPDESGYVATADGDQNLNLPAHRTRRMRLYVRRFWRNKPAVVGLGVFAFLVLCSLVGGRFTPFRYTDMDFGALGAQPGTPGSVVRPDGTLVNATHLFGTNSGGIDVFAMLMHGIGRSMTIAVSVSLVTTLFAAFISALAAYLAGLTERIVLAVINFLLILPSFLLMALIANHYSGAWQMLIVVMIVFGWMYPARVIWSLSTSVREREYISAARFMGARGPSVVIRHMVPNIGSLLVIQFTLGVVSTVMTETGLSFLGFGVKIPDVSLGTMLQSGVSAISSTPWLFWFSAGTLTLLTVSVALISDGLRDALDPNSAAGGRA</sequence>
<dbReference type="InterPro" id="IPR000515">
    <property type="entry name" value="MetI-like"/>
</dbReference>
<dbReference type="InterPro" id="IPR025966">
    <property type="entry name" value="OppC_N"/>
</dbReference>
<evidence type="ECO:0000256" key="4">
    <source>
        <dbReference type="ARBA" id="ARBA00022519"/>
    </source>
</evidence>
<feature type="transmembrane region" description="Helical" evidence="12">
    <location>
        <begin position="242"/>
        <end position="271"/>
    </location>
</feature>
<evidence type="ECO:0000313" key="14">
    <source>
        <dbReference type="EMBL" id="CEP25631.1"/>
    </source>
</evidence>